<name>A0A0A6DH55_9PSED</name>
<proteinExistence type="predicted"/>
<evidence type="ECO:0000313" key="2">
    <source>
        <dbReference type="Proteomes" id="UP000030564"/>
    </source>
</evidence>
<sequence length="894" mass="99343">MTDSSTQSTTPEIIVPTIKFEFPIRKSDGKQFKDAEEIYQAIGTETSGHYLLGNNKFWHGGIHISDLSAPQCVLQEPVRCIADGEVVAYRLSKDYLTSTFGEGEGSKSLKYTNSFCLVRHEYHSPPNTEEGANKGKQNKLTFYSLYMHLLPFDRYPLSPEEAPNQRIKMIAGGFTARSDAKGEPGCHTYGAIAAGTEFEILEKKGTVEVYAKGKILKGSVAGRSVGQEAWFAYKKNGEVYPRTTTGGAIAGPSWFEVLPPQREKPNYWHGKVKATVGPQPLPIYSAPAIQANGQNAGPPVGSIALVATSVVTFDSEKVVNLNIAGETRRMAECTLISGGPGGGGAVPPTFWACVENELPSPAMRWDTVTPVDEAFEKVVITSIGIKAGNPIGYLGLMENLLDESGEATRKHQVHIEVFTTDQKLEEFLQNPAGLATGKKFLRLSANKTLLKKPPQTGVVELVSDHAIELSKVPIFKNPDEWYEPKVEEDGQSKTGLIAKGEAEIISQHDWEKLGFRIVKESSAVADGFLDPDDMPEFFKGLYSDLDRLGNADGKVTPEDFPKALQNAELRSHWSKLIAYHPTEWKDTSSEAKWGRLPQILEGSPKTLAHEKTRIDKLVFWSELSGKAEVPADGLVWHFHPIEFIEYIKVKPKFEFTLDMMKKIYPGLGPSKYVDLQAIADELNANIDFFKLDTPLRRSHFFAQVMQETGPTLSVEESFLWKATSLIATFSYFSNNPSAAHALGYQTVKPIKADGTSVTQADYVEVANRAYGGRAQLGNGDYATGDGWKFRGRGLKQLTGRVNYRDFTTWYRSNLSRWPNEDHDFIETPDLLVQMKYAVRSAGYFWVDHNLHIRADAGPTEAAVDSITDIVNYNTNSRVARKENFKKIWEGEYFK</sequence>
<comment type="caution">
    <text evidence="1">The sequence shown here is derived from an EMBL/GenBank/DDBJ whole genome shotgun (WGS) entry which is preliminary data.</text>
</comment>
<dbReference type="SUPFAM" id="SSF53955">
    <property type="entry name" value="Lysozyme-like"/>
    <property type="match status" value="1"/>
</dbReference>
<dbReference type="EMBL" id="JSFK01000002">
    <property type="protein sequence ID" value="KHA74520.1"/>
    <property type="molecule type" value="Genomic_DNA"/>
</dbReference>
<dbReference type="OrthoDB" id="1242806at2"/>
<evidence type="ECO:0000313" key="1">
    <source>
        <dbReference type="EMBL" id="KHA74520.1"/>
    </source>
</evidence>
<dbReference type="InterPro" id="IPR023346">
    <property type="entry name" value="Lysozyme-like_dom_sf"/>
</dbReference>
<gene>
    <name evidence="1" type="ORF">NZ35_05455</name>
</gene>
<dbReference type="AlphaFoldDB" id="A0A0A6DH55"/>
<dbReference type="PATRIC" id="fig|587753.9.peg.2284"/>
<dbReference type="Proteomes" id="UP000030564">
    <property type="component" value="Unassembled WGS sequence"/>
</dbReference>
<dbReference type="Gene3D" id="1.10.530.10">
    <property type="match status" value="1"/>
</dbReference>
<reference evidence="1 2" key="1">
    <citation type="submission" date="2014-10" db="EMBL/GenBank/DDBJ databases">
        <title>Draft genome sequence of Pseudomonas chlororaphis EA105.</title>
        <authorList>
            <person name="McCully L.M."/>
            <person name="Bitzer A.S."/>
            <person name="Spence C."/>
            <person name="Bais H."/>
            <person name="Silby M.W."/>
        </authorList>
    </citation>
    <scope>NUCLEOTIDE SEQUENCE [LARGE SCALE GENOMIC DNA]</scope>
    <source>
        <strain evidence="1 2">EA105</strain>
    </source>
</reference>
<organism evidence="1 2">
    <name type="scientific">Pseudomonas chlororaphis</name>
    <dbReference type="NCBI Taxonomy" id="587753"/>
    <lineage>
        <taxon>Bacteria</taxon>
        <taxon>Pseudomonadati</taxon>
        <taxon>Pseudomonadota</taxon>
        <taxon>Gammaproteobacteria</taxon>
        <taxon>Pseudomonadales</taxon>
        <taxon>Pseudomonadaceae</taxon>
        <taxon>Pseudomonas</taxon>
    </lineage>
</organism>
<accession>A0A0A6DH55</accession>
<protein>
    <submittedName>
        <fullName evidence="1">Chitinase</fullName>
    </submittedName>
</protein>